<dbReference type="SMART" id="SM00312">
    <property type="entry name" value="PX"/>
    <property type="match status" value="1"/>
</dbReference>
<evidence type="ECO:0000256" key="1">
    <source>
        <dbReference type="ARBA" id="ARBA00010883"/>
    </source>
</evidence>
<dbReference type="GO" id="GO:0035091">
    <property type="term" value="F:phosphatidylinositol binding"/>
    <property type="evidence" value="ECO:0007669"/>
    <property type="project" value="InterPro"/>
</dbReference>
<gene>
    <name evidence="7" type="ORF">PDE_06799</name>
</gene>
<dbReference type="Pfam" id="PF00615">
    <property type="entry name" value="RGS"/>
    <property type="match status" value="1"/>
</dbReference>
<dbReference type="InterPro" id="IPR013937">
    <property type="entry name" value="Sorting_nexin_C"/>
</dbReference>
<feature type="compositionally biased region" description="Basic and acidic residues" evidence="2">
    <location>
        <begin position="689"/>
        <end position="703"/>
    </location>
</feature>
<keyword evidence="3" id="KW-0812">Transmembrane</keyword>
<feature type="region of interest" description="Disordered" evidence="2">
    <location>
        <begin position="562"/>
        <end position="620"/>
    </location>
</feature>
<dbReference type="OrthoDB" id="120967at2759"/>
<keyword evidence="3" id="KW-1133">Transmembrane helix</keyword>
<dbReference type="Pfam" id="PF08628">
    <property type="entry name" value="Nexin_C"/>
    <property type="match status" value="1"/>
</dbReference>
<protein>
    <recommendedName>
        <fullName evidence="9">PXA domain-containing protein</fullName>
    </recommendedName>
</protein>
<dbReference type="Pfam" id="PF00787">
    <property type="entry name" value="PX"/>
    <property type="match status" value="1"/>
</dbReference>
<accession>S7ZT13</accession>
<dbReference type="PROSITE" id="PS50195">
    <property type="entry name" value="PX"/>
    <property type="match status" value="1"/>
</dbReference>
<dbReference type="InterPro" id="IPR036871">
    <property type="entry name" value="PX_dom_sf"/>
</dbReference>
<dbReference type="EMBL" id="KB644414">
    <property type="protein sequence ID" value="EPS31841.1"/>
    <property type="molecule type" value="Genomic_DNA"/>
</dbReference>
<feature type="region of interest" description="Disordered" evidence="2">
    <location>
        <begin position="390"/>
        <end position="419"/>
    </location>
</feature>
<feature type="transmembrane region" description="Helical" evidence="3">
    <location>
        <begin position="32"/>
        <end position="53"/>
    </location>
</feature>
<feature type="domain" description="PXA" evidence="6">
    <location>
        <begin position="100"/>
        <end position="289"/>
    </location>
</feature>
<dbReference type="SMART" id="SM00315">
    <property type="entry name" value="RGS"/>
    <property type="match status" value="1"/>
</dbReference>
<evidence type="ECO:0000259" key="5">
    <source>
        <dbReference type="PROSITE" id="PS50195"/>
    </source>
</evidence>
<dbReference type="InterPro" id="IPR003114">
    <property type="entry name" value="Phox_assoc"/>
</dbReference>
<reference evidence="7 8" key="1">
    <citation type="journal article" date="2013" name="PLoS ONE">
        <title>Genomic and secretomic analyses reveal unique features of the lignocellulolytic enzyme system of Penicillium decumbens.</title>
        <authorList>
            <person name="Liu G."/>
            <person name="Zhang L."/>
            <person name="Wei X."/>
            <person name="Zou G."/>
            <person name="Qin Y."/>
            <person name="Ma L."/>
            <person name="Li J."/>
            <person name="Zheng H."/>
            <person name="Wang S."/>
            <person name="Wang C."/>
            <person name="Xun L."/>
            <person name="Zhao G.-P."/>
            <person name="Zhou Z."/>
            <person name="Qu Y."/>
        </authorList>
    </citation>
    <scope>NUCLEOTIDE SEQUENCE [LARGE SCALE GENOMIC DNA]</scope>
    <source>
        <strain evidence="8">114-2 / CGMCC 5302</strain>
    </source>
</reference>
<keyword evidence="8" id="KW-1185">Reference proteome</keyword>
<dbReference type="STRING" id="933388.S7ZT13"/>
<feature type="transmembrane region" description="Helical" evidence="3">
    <location>
        <begin position="7"/>
        <end position="26"/>
    </location>
</feature>
<dbReference type="InterPro" id="IPR036305">
    <property type="entry name" value="RGS_sf"/>
</dbReference>
<evidence type="ECO:0000313" key="7">
    <source>
        <dbReference type="EMBL" id="EPS31841.1"/>
    </source>
</evidence>
<feature type="compositionally biased region" description="Basic and acidic residues" evidence="2">
    <location>
        <begin position="729"/>
        <end position="740"/>
    </location>
</feature>
<dbReference type="PROSITE" id="PS51207">
    <property type="entry name" value="PXA"/>
    <property type="match status" value="1"/>
</dbReference>
<feature type="compositionally biased region" description="Polar residues" evidence="2">
    <location>
        <begin position="562"/>
        <end position="577"/>
    </location>
</feature>
<dbReference type="Gene3D" id="1.10.167.10">
    <property type="entry name" value="Regulator of G-protein Signalling 4, domain 2"/>
    <property type="match status" value="1"/>
</dbReference>
<dbReference type="Proteomes" id="UP000019376">
    <property type="component" value="Unassembled WGS sequence"/>
</dbReference>
<keyword evidence="3" id="KW-0472">Membrane</keyword>
<dbReference type="SMART" id="SM00313">
    <property type="entry name" value="PXA"/>
    <property type="match status" value="1"/>
</dbReference>
<evidence type="ECO:0000259" key="6">
    <source>
        <dbReference type="PROSITE" id="PS51207"/>
    </source>
</evidence>
<name>S7ZT13_PENO1</name>
<dbReference type="SUPFAM" id="SSF48097">
    <property type="entry name" value="Regulator of G-protein signaling, RGS"/>
    <property type="match status" value="1"/>
</dbReference>
<dbReference type="PANTHER" id="PTHR22775">
    <property type="entry name" value="SORTING NEXIN"/>
    <property type="match status" value="1"/>
</dbReference>
<organism evidence="7 8">
    <name type="scientific">Penicillium oxalicum (strain 114-2 / CGMCC 5302)</name>
    <name type="common">Penicillium decumbens</name>
    <dbReference type="NCBI Taxonomy" id="933388"/>
    <lineage>
        <taxon>Eukaryota</taxon>
        <taxon>Fungi</taxon>
        <taxon>Dikarya</taxon>
        <taxon>Ascomycota</taxon>
        <taxon>Pezizomycotina</taxon>
        <taxon>Eurotiomycetes</taxon>
        <taxon>Eurotiomycetidae</taxon>
        <taxon>Eurotiales</taxon>
        <taxon>Aspergillaceae</taxon>
        <taxon>Penicillium</taxon>
    </lineage>
</organism>
<feature type="domain" description="PX" evidence="5">
    <location>
        <begin position="874"/>
        <end position="992"/>
    </location>
</feature>
<dbReference type="HOGENOM" id="CLU_002131_1_0_1"/>
<dbReference type="InterPro" id="IPR001683">
    <property type="entry name" value="PX_dom"/>
</dbReference>
<dbReference type="PANTHER" id="PTHR22775:SF3">
    <property type="entry name" value="SORTING NEXIN-13"/>
    <property type="match status" value="1"/>
</dbReference>
<feature type="transmembrane region" description="Helical" evidence="3">
    <location>
        <begin position="253"/>
        <end position="272"/>
    </location>
</feature>
<dbReference type="eggNOG" id="KOG2101">
    <property type="taxonomic scope" value="Eukaryota"/>
</dbReference>
<feature type="compositionally biased region" description="Polar residues" evidence="2">
    <location>
        <begin position="409"/>
        <end position="418"/>
    </location>
</feature>
<dbReference type="SUPFAM" id="SSF64268">
    <property type="entry name" value="PX domain"/>
    <property type="match status" value="1"/>
</dbReference>
<dbReference type="PROSITE" id="PS50132">
    <property type="entry name" value="RGS"/>
    <property type="match status" value="1"/>
</dbReference>
<comment type="similarity">
    <text evidence="1">Belongs to the sorting nexin family.</text>
</comment>
<evidence type="ECO:0000256" key="3">
    <source>
        <dbReference type="SAM" id="Phobius"/>
    </source>
</evidence>
<dbReference type="AlphaFoldDB" id="S7ZT13"/>
<feature type="region of interest" description="Disordered" evidence="2">
    <location>
        <begin position="686"/>
        <end position="740"/>
    </location>
</feature>
<evidence type="ECO:0000313" key="8">
    <source>
        <dbReference type="Proteomes" id="UP000019376"/>
    </source>
</evidence>
<sequence length="1247" mass="139479">MVLQRRELVIAGIGSFIAWGLVVRWLPILRYLGYALVLGAVLAASGFLGLVVLTSRNRDEVVRSPNRAPIAFLKTDLWRKEGLNARKLARYRPKPLYPQSFVVSEAIDDLLTLVNRQFVTSWYHNITPNPTFANDIDRVTRVALGNLRDRLLAEDFISLIVSRIFPILTTHVREFDIAERSVRGKNLNRNVTESEELDLAIAKKFREGRVHPAVGLSASDPKAVQQEYLRKVAVGLLPQLFPKSVLNSRIVSVLIREIIACAILLPIVNAIADPDTWNQLMEAFGRTALQDRKTVRRLRAALDEHASPAPRSKRTQSFPKLSPNDSERAFERFVRAIRRCNNLSDARRFRALVASQLKRESMVEGQDQVYLRRLETGKRVLDQKVAKLSTHGETTVSMPPAAATHTRRSSAPTPSDTSLVDVMHNASGLSYFMEFMDRQGLMSLVQYWIVVDGFRNPLEDDFGEDASSESATWTAADRNDLALLSATYLNKAELKVSEESRRTVKNFLSAGKRATAEQYRKARMVVLTTQSAVLEELESTYYPKFKKSDLYWKYLASDEASTSQPLAAPQSPSTVTFDTPERRPLPQLLVRTSSQPGSKPPRDLRRAAVSSSDVRGMGKLFDDDDLRRRSIDSERSAPLFDDDYDTDQLAMSTASLGKDSLNGDTDATQNKVLETMGAALNDIITNEPKNGRIDDLRNSDLRSSDGGSTSSLFGSENPEMDAQSPSEGARMDKNGSAEKARKSLASLGLVDHRSRRGVFEDDLFPDQQKFIEDEYEEPPDNDETDPADEIHKAAPGDLGLTEAIEVLTADIDKLTAQDSVVEALTRKAELTNNTAELRILRKSKASIQREIHRKEMQRQQYIVQESDNSLYGRSTVSIKSIVVGKDEDDGREFAMYVIEVKRNAGEQMPAASWGVARRYSEFHELHQKLRMSYPSVRHLEFPRRRVVMKLQKEFLQKRRIALESYLQKLLLLPEVCRSRDLRAFLSQQAIIPREESTARSGEGETKDLVTRIYNSVADGMDDFLGNFGVLDQLSTAGQNLISAATAQASVTGAFTNPSASATTHDPALATEDAVTSAEAEAELNAFEDRELEPFIKPICDLFLEVFELNRGNNWLRGRAVVVVLHQLLGGTIERKVRESARSLFQDDSLLRYINLARDNLFPNGVMRQFVARSMQDRMKSRTEATVVLATLIPDLAGNVVGRANAQAAARRTFATLNNRPLNTHLAFTMLDEIVLVLFGGGSKKVVN</sequence>
<dbReference type="CDD" id="cd06876">
    <property type="entry name" value="PX_MDM1p"/>
    <property type="match status" value="1"/>
</dbReference>
<dbReference type="PhylomeDB" id="S7ZT13"/>
<evidence type="ECO:0008006" key="9">
    <source>
        <dbReference type="Google" id="ProtNLM"/>
    </source>
</evidence>
<dbReference type="InterPro" id="IPR044926">
    <property type="entry name" value="RGS_subdomain_2"/>
</dbReference>
<dbReference type="Pfam" id="PF02194">
    <property type="entry name" value="PXA"/>
    <property type="match status" value="1"/>
</dbReference>
<dbReference type="Gene3D" id="3.30.1520.10">
    <property type="entry name" value="Phox-like domain"/>
    <property type="match status" value="1"/>
</dbReference>
<feature type="region of interest" description="Disordered" evidence="2">
    <location>
        <begin position="302"/>
        <end position="323"/>
    </location>
</feature>
<evidence type="ECO:0000256" key="2">
    <source>
        <dbReference type="SAM" id="MobiDB-lite"/>
    </source>
</evidence>
<evidence type="ECO:0000259" key="4">
    <source>
        <dbReference type="PROSITE" id="PS50132"/>
    </source>
</evidence>
<proteinExistence type="inferred from homology"/>
<dbReference type="InterPro" id="IPR016137">
    <property type="entry name" value="RGS"/>
</dbReference>
<feature type="domain" description="RGS" evidence="4">
    <location>
        <begin position="418"/>
        <end position="555"/>
    </location>
</feature>